<protein>
    <submittedName>
        <fullName evidence="1">Uncharacterized protein</fullName>
    </submittedName>
</protein>
<keyword evidence="2" id="KW-1185">Reference proteome</keyword>
<evidence type="ECO:0000313" key="1">
    <source>
        <dbReference type="EMBL" id="QKF94711.1"/>
    </source>
</evidence>
<evidence type="ECO:0000313" key="2">
    <source>
        <dbReference type="Proteomes" id="UP001162001"/>
    </source>
</evidence>
<organism evidence="1 2">
    <name type="scientific">Fadolivirus FV1/VV64</name>
    <dbReference type="NCBI Taxonomy" id="3070911"/>
    <lineage>
        <taxon>Viruses</taxon>
        <taxon>Varidnaviria</taxon>
        <taxon>Bamfordvirae</taxon>
        <taxon>Nucleocytoviricota</taxon>
        <taxon>Megaviricetes</taxon>
        <taxon>Imitervirales</taxon>
        <taxon>Mimiviridae</taxon>
        <taxon>Klosneuvirinae</taxon>
        <taxon>Fadolivirus</taxon>
        <taxon>Fadolivirus algeromassiliense</taxon>
    </lineage>
</organism>
<accession>A0A7D3UVA2</accession>
<name>A0A7D3UVA2_9VIRU</name>
<dbReference type="Proteomes" id="UP001162001">
    <property type="component" value="Segment"/>
</dbReference>
<gene>
    <name evidence="1" type="ORF">Fadolivirus_1_1253</name>
</gene>
<proteinExistence type="predicted"/>
<sequence length="101" mass="11707">MKSIFKDILYYILINTTMVYFGKSKDEIVQIKQKAKHCKENFHLTGKSKQYINCNILNRGCRKKGCMMCSQGKPVNKSLKKCKGNKKNVYGNMNAELNEVY</sequence>
<dbReference type="EMBL" id="MT418680">
    <property type="protein sequence ID" value="QKF94711.1"/>
    <property type="molecule type" value="Genomic_DNA"/>
</dbReference>
<reference evidence="1 2" key="1">
    <citation type="submission" date="2020-04" db="EMBL/GenBank/DDBJ databases">
        <title>Advantages and limits of metagenomic assembly and binning of a giant virus.</title>
        <authorList>
            <person name="Schulz F."/>
            <person name="Andreani J."/>
            <person name="Francis R."/>
            <person name="Boudjemaa H."/>
            <person name="Bou Khalil J.Y."/>
            <person name="Lee J."/>
            <person name="La Scola B."/>
            <person name="Woyke T."/>
        </authorList>
    </citation>
    <scope>NUCLEOTIDE SEQUENCE [LARGE SCALE GENOMIC DNA]</scope>
    <source>
        <strain evidence="1 2">FV1/VV64</strain>
    </source>
</reference>